<sequence length="678" mass="73141">MSHGVDFRVLGPFEVAVGGKVLDLGGPQLRALLVLLGIGGGRAVSVAALVGQLWGPHAPHDADRTVRTYVSRLRKYLRPAEEALGGDLIVTRAPGYLLRLEPEVIDAVRFEGLAAAGRQALDAGQPAVAAERLVAALNLWRGPAYDEFSDIASLDAESIRLAQLRQNAVEDRIAANLATGGGRELVAELEALTTAHPGYERLWEQLMLALYRAGRQADALRTFQRARLLLLEESGVEPSLALTVIHRRILAQDKELLAPETGETGPFAAGEDALLGKGDLRTSRQHFEAAYDLAKQAGDGESLARAMLGLSGLWVHEHRTATGIHQMQARLRNALSAVGSESPLALRLRVRLAGEVDYRESRHSEILAVLEETRLANDPVAHAEALSVAHHCLLGPDHGQLRQTLARELIGESARTGRRGDHLMGLVWHTVDLFLAGHPHAERRLGELRQALAEDDFLAAHFVANALEVMLTIRAGRFDEAEKQAQACAELGETVGDADAMGWYGAHLVAIRWYQGRLEEVLPLLDQLVHSSTLSTVDNSYFAARAAAAAVVGDQRKAASSLARLVGSDLAELPRSSTWMVTMNGVAEAAYRLGDADTAARAYELLRPFADLPVMASLAVACFGSAHYPLGVAAMAMGAPERAARHLRTAIQHNLALAHWPAVAVCQERYAEATALQR</sequence>
<reference evidence="7 9" key="1">
    <citation type="submission" date="2012-10" db="EMBL/GenBank/DDBJ databases">
        <title>Genome assembly of Amycolatopsis azurea DSM 43854.</title>
        <authorList>
            <person name="Khatri I."/>
            <person name="Kaur I."/>
            <person name="Subramanian S."/>
            <person name="Mayilraj S."/>
        </authorList>
    </citation>
    <scope>NUCLEOTIDE SEQUENCE [LARGE SCALE GENOMIC DNA]</scope>
    <source>
        <strain evidence="7 9">DSM 43854</strain>
    </source>
</reference>
<dbReference type="SMART" id="SM00862">
    <property type="entry name" value="Trans_reg_C"/>
    <property type="match status" value="1"/>
</dbReference>
<proteinExistence type="inferred from homology"/>
<keyword evidence="10" id="KW-1185">Reference proteome</keyword>
<dbReference type="SMART" id="SM01043">
    <property type="entry name" value="BTAD"/>
    <property type="match status" value="1"/>
</dbReference>
<dbReference type="OrthoDB" id="3502641at2"/>
<feature type="domain" description="OmpR/PhoB-type" evidence="6">
    <location>
        <begin position="1"/>
        <end position="100"/>
    </location>
</feature>
<dbReference type="CDD" id="cd15831">
    <property type="entry name" value="BTAD"/>
    <property type="match status" value="1"/>
</dbReference>
<evidence type="ECO:0000256" key="3">
    <source>
        <dbReference type="ARBA" id="ARBA00023125"/>
    </source>
</evidence>
<dbReference type="GO" id="GO:0000160">
    <property type="term" value="P:phosphorelay signal transduction system"/>
    <property type="evidence" value="ECO:0007669"/>
    <property type="project" value="InterPro"/>
</dbReference>
<dbReference type="EMBL" id="MUXN01000036">
    <property type="protein sequence ID" value="OOC00885.1"/>
    <property type="molecule type" value="Genomic_DNA"/>
</dbReference>
<organism evidence="7 9">
    <name type="scientific">Amycolatopsis azurea DSM 43854</name>
    <dbReference type="NCBI Taxonomy" id="1238180"/>
    <lineage>
        <taxon>Bacteria</taxon>
        <taxon>Bacillati</taxon>
        <taxon>Actinomycetota</taxon>
        <taxon>Actinomycetes</taxon>
        <taxon>Pseudonocardiales</taxon>
        <taxon>Pseudonocardiaceae</taxon>
        <taxon>Amycolatopsis</taxon>
    </lineage>
</organism>
<dbReference type="InterPro" id="IPR036388">
    <property type="entry name" value="WH-like_DNA-bd_sf"/>
</dbReference>
<dbReference type="Proteomes" id="UP000014137">
    <property type="component" value="Unassembled WGS sequence"/>
</dbReference>
<dbReference type="PROSITE" id="PS51755">
    <property type="entry name" value="OMPR_PHOB"/>
    <property type="match status" value="1"/>
</dbReference>
<dbReference type="EMBL" id="ANMG01000089">
    <property type="protein sequence ID" value="EMD22707.1"/>
    <property type="molecule type" value="Genomic_DNA"/>
</dbReference>
<feature type="DNA-binding region" description="OmpR/PhoB-type" evidence="5">
    <location>
        <begin position="1"/>
        <end position="100"/>
    </location>
</feature>
<dbReference type="Pfam" id="PF03704">
    <property type="entry name" value="BTAD"/>
    <property type="match status" value="1"/>
</dbReference>
<dbReference type="InterPro" id="IPR005158">
    <property type="entry name" value="BTAD"/>
</dbReference>
<reference evidence="8 10" key="2">
    <citation type="submission" date="2017-02" db="EMBL/GenBank/DDBJ databases">
        <title>Amycolatopsis azurea DSM 43854 draft genome.</title>
        <authorList>
            <person name="Mayilraj S."/>
        </authorList>
    </citation>
    <scope>NUCLEOTIDE SEQUENCE [LARGE SCALE GENOMIC DNA]</scope>
    <source>
        <strain evidence="8 10">DSM 43854</strain>
    </source>
</reference>
<keyword evidence="4" id="KW-0804">Transcription</keyword>
<evidence type="ECO:0000313" key="8">
    <source>
        <dbReference type="EMBL" id="OOC00885.1"/>
    </source>
</evidence>
<evidence type="ECO:0000256" key="4">
    <source>
        <dbReference type="ARBA" id="ARBA00023163"/>
    </source>
</evidence>
<dbReference type="InterPro" id="IPR001867">
    <property type="entry name" value="OmpR/PhoB-type_DNA-bd"/>
</dbReference>
<dbReference type="Gene3D" id="1.25.40.10">
    <property type="entry name" value="Tetratricopeptide repeat domain"/>
    <property type="match status" value="2"/>
</dbReference>
<dbReference type="PATRIC" id="fig|1238180.3.peg.7505"/>
<dbReference type="InterPro" id="IPR011990">
    <property type="entry name" value="TPR-like_helical_dom_sf"/>
</dbReference>
<keyword evidence="2" id="KW-0805">Transcription regulation</keyword>
<evidence type="ECO:0000256" key="2">
    <source>
        <dbReference type="ARBA" id="ARBA00023015"/>
    </source>
</evidence>
<dbReference type="InterPro" id="IPR051677">
    <property type="entry name" value="AfsR-DnrI-RedD_regulator"/>
</dbReference>
<dbReference type="Gene3D" id="1.10.10.10">
    <property type="entry name" value="Winged helix-like DNA-binding domain superfamily/Winged helix DNA-binding domain"/>
    <property type="match status" value="1"/>
</dbReference>
<dbReference type="PANTHER" id="PTHR35807:SF1">
    <property type="entry name" value="TRANSCRIPTIONAL REGULATOR REDD"/>
    <property type="match status" value="1"/>
</dbReference>
<evidence type="ECO:0000313" key="10">
    <source>
        <dbReference type="Proteomes" id="UP000188551"/>
    </source>
</evidence>
<gene>
    <name evidence="8" type="ORF">B0293_41095</name>
    <name evidence="7" type="ORF">C791_8031</name>
</gene>
<accession>M2Q9F2</accession>
<dbReference type="RefSeq" id="WP_005166567.1">
    <property type="nucleotide sequence ID" value="NZ_ANMG01000089.1"/>
</dbReference>
<evidence type="ECO:0000313" key="9">
    <source>
        <dbReference type="Proteomes" id="UP000014137"/>
    </source>
</evidence>
<evidence type="ECO:0000313" key="7">
    <source>
        <dbReference type="EMBL" id="EMD22707.1"/>
    </source>
</evidence>
<evidence type="ECO:0000256" key="1">
    <source>
        <dbReference type="ARBA" id="ARBA00005820"/>
    </source>
</evidence>
<dbReference type="SUPFAM" id="SSF48452">
    <property type="entry name" value="TPR-like"/>
    <property type="match status" value="1"/>
</dbReference>
<dbReference type="PANTHER" id="PTHR35807">
    <property type="entry name" value="TRANSCRIPTIONAL REGULATOR REDD-RELATED"/>
    <property type="match status" value="1"/>
</dbReference>
<keyword evidence="3 5" id="KW-0238">DNA-binding</keyword>
<dbReference type="Pfam" id="PF00486">
    <property type="entry name" value="Trans_reg_C"/>
    <property type="match status" value="1"/>
</dbReference>
<protein>
    <submittedName>
        <fullName evidence="8">SARP family transcriptional regulator</fullName>
    </submittedName>
</protein>
<name>M2Q9F2_9PSEU</name>
<dbReference type="AlphaFoldDB" id="M2Q9F2"/>
<dbReference type="SUPFAM" id="SSF46894">
    <property type="entry name" value="C-terminal effector domain of the bipartite response regulators"/>
    <property type="match status" value="1"/>
</dbReference>
<evidence type="ECO:0000259" key="6">
    <source>
        <dbReference type="PROSITE" id="PS51755"/>
    </source>
</evidence>
<comment type="similarity">
    <text evidence="1">Belongs to the AfsR/DnrI/RedD regulatory family.</text>
</comment>
<dbReference type="Proteomes" id="UP000188551">
    <property type="component" value="Unassembled WGS sequence"/>
</dbReference>
<dbReference type="InterPro" id="IPR016032">
    <property type="entry name" value="Sig_transdc_resp-reg_C-effctor"/>
</dbReference>
<dbReference type="GO" id="GO:0006355">
    <property type="term" value="P:regulation of DNA-templated transcription"/>
    <property type="evidence" value="ECO:0007669"/>
    <property type="project" value="InterPro"/>
</dbReference>
<comment type="caution">
    <text evidence="7">The sequence shown here is derived from an EMBL/GenBank/DDBJ whole genome shotgun (WGS) entry which is preliminary data.</text>
</comment>
<dbReference type="GO" id="GO:0003677">
    <property type="term" value="F:DNA binding"/>
    <property type="evidence" value="ECO:0007669"/>
    <property type="project" value="UniProtKB-UniRule"/>
</dbReference>
<evidence type="ECO:0000256" key="5">
    <source>
        <dbReference type="PROSITE-ProRule" id="PRU01091"/>
    </source>
</evidence>